<dbReference type="Gene3D" id="1.20.120.690">
    <property type="entry name" value="RDM1 protein domain"/>
    <property type="match status" value="1"/>
</dbReference>
<comment type="caution">
    <text evidence="2">The sequence shown here is derived from an EMBL/GenBank/DDBJ whole genome shotgun (WGS) entry which is preliminary data.</text>
</comment>
<name>A0AAV8RZN0_ENSVE</name>
<dbReference type="EMBL" id="JAQQAF010000001">
    <property type="protein sequence ID" value="KAJ8512573.1"/>
    <property type="molecule type" value="Genomic_DNA"/>
</dbReference>
<dbReference type="Proteomes" id="UP001222027">
    <property type="component" value="Unassembled WGS sequence"/>
</dbReference>
<protein>
    <recommendedName>
        <fullName evidence="4">Protein RDM1</fullName>
    </recommendedName>
</protein>
<sequence length="270" mass="30539">MEMWGQLLWDPVDSPVSLTAGSLCFVDFKQRKNPQKRVVVSPNRASTRRSPPPSIARSRPPAYHRPRVGEAGAASASTSPHIHRHPPPRSCRRQLEPRTLVKMKRAAPWEKSLGISSDDSSDSNSEDDGLATKMSRKNVGPQSSKDHTLEGALIRRAEMYQEYMGQIPIPAHRGSVIPFTSWQGLAKSVKLLYEQPLHYLTNILLKQWDQSRVGHDDEYRPLDTIIHPSKAEALIWVTEEVHRLTTSHQYLAKLWASDPMYPVYIDPISP</sequence>
<reference evidence="2 3" key="1">
    <citation type="submission" date="2022-12" db="EMBL/GenBank/DDBJ databases">
        <title>Chromosome-scale assembly of the Ensete ventricosum genome.</title>
        <authorList>
            <person name="Dussert Y."/>
            <person name="Stocks J."/>
            <person name="Wendawek A."/>
            <person name="Woldeyes F."/>
            <person name="Nichols R.A."/>
            <person name="Borrell J.S."/>
        </authorList>
    </citation>
    <scope>NUCLEOTIDE SEQUENCE [LARGE SCALE GENOMIC DNA]</scope>
    <source>
        <strain evidence="3">cv. Maze</strain>
        <tissue evidence="2">Seeds</tissue>
    </source>
</reference>
<dbReference type="InterPro" id="IPR036319">
    <property type="entry name" value="RDM1_sf"/>
</dbReference>
<organism evidence="2 3">
    <name type="scientific">Ensete ventricosum</name>
    <name type="common">Abyssinian banana</name>
    <name type="synonym">Musa ensete</name>
    <dbReference type="NCBI Taxonomy" id="4639"/>
    <lineage>
        <taxon>Eukaryota</taxon>
        <taxon>Viridiplantae</taxon>
        <taxon>Streptophyta</taxon>
        <taxon>Embryophyta</taxon>
        <taxon>Tracheophyta</taxon>
        <taxon>Spermatophyta</taxon>
        <taxon>Magnoliopsida</taxon>
        <taxon>Liliopsida</taxon>
        <taxon>Zingiberales</taxon>
        <taxon>Musaceae</taxon>
        <taxon>Ensete</taxon>
    </lineage>
</organism>
<proteinExistence type="predicted"/>
<dbReference type="Pfam" id="PF09187">
    <property type="entry name" value="RdDM_RDM1"/>
    <property type="match status" value="1"/>
</dbReference>
<feature type="compositionally biased region" description="Acidic residues" evidence="1">
    <location>
        <begin position="119"/>
        <end position="129"/>
    </location>
</feature>
<gene>
    <name evidence="2" type="ORF">OPV22_003007</name>
</gene>
<dbReference type="AlphaFoldDB" id="A0AAV8RZN0"/>
<evidence type="ECO:0008006" key="4">
    <source>
        <dbReference type="Google" id="ProtNLM"/>
    </source>
</evidence>
<dbReference type="PANTHER" id="PTHR36366">
    <property type="entry name" value="PROTEIN RDM1"/>
    <property type="match status" value="1"/>
</dbReference>
<dbReference type="GO" id="GO:0080188">
    <property type="term" value="P:gene silencing by siRNA-directed DNA methylation"/>
    <property type="evidence" value="ECO:0007669"/>
    <property type="project" value="InterPro"/>
</dbReference>
<feature type="compositionally biased region" description="Low complexity" evidence="1">
    <location>
        <begin position="41"/>
        <end position="61"/>
    </location>
</feature>
<feature type="region of interest" description="Disordered" evidence="1">
    <location>
        <begin position="33"/>
        <end position="149"/>
    </location>
</feature>
<feature type="compositionally biased region" description="Basic residues" evidence="1">
    <location>
        <begin position="81"/>
        <end position="92"/>
    </location>
</feature>
<dbReference type="PANTHER" id="PTHR36366:SF1">
    <property type="entry name" value="PROTEIN RDM1"/>
    <property type="match status" value="1"/>
</dbReference>
<dbReference type="GO" id="GO:0005634">
    <property type="term" value="C:nucleus"/>
    <property type="evidence" value="ECO:0007669"/>
    <property type="project" value="InterPro"/>
</dbReference>
<evidence type="ECO:0000313" key="2">
    <source>
        <dbReference type="EMBL" id="KAJ8512573.1"/>
    </source>
</evidence>
<dbReference type="InterPro" id="IPR015270">
    <property type="entry name" value="RDM1_plant"/>
</dbReference>
<dbReference type="SUPFAM" id="SSF109920">
    <property type="entry name" value="Hypothetical protein At3g22680"/>
    <property type="match status" value="1"/>
</dbReference>
<keyword evidence="3" id="KW-1185">Reference proteome</keyword>
<evidence type="ECO:0000313" key="3">
    <source>
        <dbReference type="Proteomes" id="UP001222027"/>
    </source>
</evidence>
<evidence type="ECO:0000256" key="1">
    <source>
        <dbReference type="SAM" id="MobiDB-lite"/>
    </source>
</evidence>
<accession>A0AAV8RZN0</accession>